<dbReference type="SUPFAM" id="SSF52833">
    <property type="entry name" value="Thioredoxin-like"/>
    <property type="match status" value="1"/>
</dbReference>
<evidence type="ECO:0000313" key="2">
    <source>
        <dbReference type="EMBL" id="HIX85397.1"/>
    </source>
</evidence>
<accession>A0A9D1XPH0</accession>
<feature type="domain" description="Thioredoxin" evidence="1">
    <location>
        <begin position="235"/>
        <end position="376"/>
    </location>
</feature>
<reference evidence="2" key="2">
    <citation type="submission" date="2021-04" db="EMBL/GenBank/DDBJ databases">
        <authorList>
            <person name="Gilroy R."/>
        </authorList>
    </citation>
    <scope>NUCLEOTIDE SEQUENCE</scope>
    <source>
        <strain evidence="2">ChiHecec2B26-12326</strain>
    </source>
</reference>
<dbReference type="EMBL" id="DXEN01000012">
    <property type="protein sequence ID" value="HIX85397.1"/>
    <property type="molecule type" value="Genomic_DNA"/>
</dbReference>
<dbReference type="Proteomes" id="UP000823847">
    <property type="component" value="Unassembled WGS sequence"/>
</dbReference>
<dbReference type="InterPro" id="IPR050553">
    <property type="entry name" value="Thioredoxin_ResA/DsbE_sf"/>
</dbReference>
<evidence type="ECO:0000259" key="1">
    <source>
        <dbReference type="PROSITE" id="PS51352"/>
    </source>
</evidence>
<organism evidence="2 3">
    <name type="scientific">Candidatus Parabacteroides intestinigallinarum</name>
    <dbReference type="NCBI Taxonomy" id="2838722"/>
    <lineage>
        <taxon>Bacteria</taxon>
        <taxon>Pseudomonadati</taxon>
        <taxon>Bacteroidota</taxon>
        <taxon>Bacteroidia</taxon>
        <taxon>Bacteroidales</taxon>
        <taxon>Tannerellaceae</taxon>
        <taxon>Parabacteroides</taxon>
    </lineage>
</organism>
<dbReference type="PANTHER" id="PTHR42852:SF17">
    <property type="entry name" value="THIOREDOXIN-LIKE PROTEIN HI_1115"/>
    <property type="match status" value="1"/>
</dbReference>
<evidence type="ECO:0000313" key="3">
    <source>
        <dbReference type="Proteomes" id="UP000823847"/>
    </source>
</evidence>
<dbReference type="Pfam" id="PF00578">
    <property type="entry name" value="AhpC-TSA"/>
    <property type="match status" value="1"/>
</dbReference>
<protein>
    <submittedName>
        <fullName evidence="2">TlpA family protein disulfide reductase</fullName>
    </submittedName>
</protein>
<comment type="caution">
    <text evidence="2">The sequence shown here is derived from an EMBL/GenBank/DDBJ whole genome shotgun (WGS) entry which is preliminary data.</text>
</comment>
<proteinExistence type="predicted"/>
<dbReference type="GO" id="GO:0016209">
    <property type="term" value="F:antioxidant activity"/>
    <property type="evidence" value="ECO:0007669"/>
    <property type="project" value="InterPro"/>
</dbReference>
<reference evidence="2" key="1">
    <citation type="journal article" date="2021" name="PeerJ">
        <title>Extensive microbial diversity within the chicken gut microbiome revealed by metagenomics and culture.</title>
        <authorList>
            <person name="Gilroy R."/>
            <person name="Ravi A."/>
            <person name="Getino M."/>
            <person name="Pursley I."/>
            <person name="Horton D.L."/>
            <person name="Alikhan N.F."/>
            <person name="Baker D."/>
            <person name="Gharbi K."/>
            <person name="Hall N."/>
            <person name="Watson M."/>
            <person name="Adriaenssens E.M."/>
            <person name="Foster-Nyarko E."/>
            <person name="Jarju S."/>
            <person name="Secka A."/>
            <person name="Antonio M."/>
            <person name="Oren A."/>
            <person name="Chaudhuri R.R."/>
            <person name="La Ragione R."/>
            <person name="Hildebrand F."/>
            <person name="Pallen M.J."/>
        </authorList>
    </citation>
    <scope>NUCLEOTIDE SEQUENCE</scope>
    <source>
        <strain evidence="2">ChiHecec2B26-12326</strain>
    </source>
</reference>
<dbReference type="PROSITE" id="PS51352">
    <property type="entry name" value="THIOREDOXIN_2"/>
    <property type="match status" value="1"/>
</dbReference>
<dbReference type="CDD" id="cd02966">
    <property type="entry name" value="TlpA_like_family"/>
    <property type="match status" value="1"/>
</dbReference>
<gene>
    <name evidence="2" type="ORF">H9848_02150</name>
</gene>
<dbReference type="PANTHER" id="PTHR42852">
    <property type="entry name" value="THIOL:DISULFIDE INTERCHANGE PROTEIN DSBE"/>
    <property type="match status" value="1"/>
</dbReference>
<name>A0A9D1XPH0_9BACT</name>
<dbReference type="InterPro" id="IPR036249">
    <property type="entry name" value="Thioredoxin-like_sf"/>
</dbReference>
<dbReference type="GO" id="GO:0016491">
    <property type="term" value="F:oxidoreductase activity"/>
    <property type="evidence" value="ECO:0007669"/>
    <property type="project" value="InterPro"/>
</dbReference>
<dbReference type="Gene3D" id="3.40.30.10">
    <property type="entry name" value="Glutaredoxin"/>
    <property type="match status" value="1"/>
</dbReference>
<dbReference type="InterPro" id="IPR000866">
    <property type="entry name" value="AhpC/TSA"/>
</dbReference>
<sequence length="376" mass="42830">MSAQAYLNTILERLECIQSASYIDLKEAWEPGDTEPVYATPFYMEEYRNPSDTVIGSSYLSWDSVGKRRFEGGYDGTVSASMFHEEKGIVIDDFSIPRAPFRLVSPPFFNYAESIIRYLLGTTDSLTKEIKETEEIYYVKMTIHEENQIEFFGKPCRIPTPPFYMEPTSIYELWVDKLTGLPYKVRREMSHSISTNTVSEVKLNGLDPAAFNLYDCFPTDYEIRMYGQKKRSTSALEGKKAPDWQLADTTGRLVSLSGLRGKIILLNLTGIGCGPCHAAIPFLNTLKGRFPNDLDVVAIDTWGRKQSSIRNYIRHNAIRYLFLEGTPDIAKAYQTGGAAPYFFLLDENRVVRKMFFGYKVGESDKEIIRAIEALLR</sequence>
<dbReference type="AlphaFoldDB" id="A0A9D1XPH0"/>
<dbReference type="InterPro" id="IPR013766">
    <property type="entry name" value="Thioredoxin_domain"/>
</dbReference>